<gene>
    <name evidence="5" type="ORF">niasHS_013114</name>
</gene>
<dbReference type="GO" id="GO:0006260">
    <property type="term" value="P:DNA replication"/>
    <property type="evidence" value="ECO:0007669"/>
    <property type="project" value="UniProtKB-KW"/>
</dbReference>
<dbReference type="EMBL" id="JBICCN010000327">
    <property type="protein sequence ID" value="KAL3077125.1"/>
    <property type="molecule type" value="Genomic_DNA"/>
</dbReference>
<dbReference type="InterPro" id="IPR024826">
    <property type="entry name" value="DNA_pol_delta/II_ssu"/>
</dbReference>
<evidence type="ECO:0000313" key="5">
    <source>
        <dbReference type="EMBL" id="KAL3077125.1"/>
    </source>
</evidence>
<keyword evidence="6" id="KW-1185">Reference proteome</keyword>
<dbReference type="Pfam" id="PF18018">
    <property type="entry name" value="DNA_pol_D_N"/>
    <property type="match status" value="1"/>
</dbReference>
<dbReference type="Gene3D" id="3.60.21.50">
    <property type="match status" value="1"/>
</dbReference>
<accession>A0ABD2IHU4</accession>
<dbReference type="GO" id="GO:0043625">
    <property type="term" value="C:delta DNA polymerase complex"/>
    <property type="evidence" value="ECO:0007669"/>
    <property type="project" value="UniProtKB-ARBA"/>
</dbReference>
<evidence type="ECO:0000256" key="2">
    <source>
        <dbReference type="ARBA" id="ARBA00022705"/>
    </source>
</evidence>
<comment type="similarity">
    <text evidence="1">Belongs to the DNA polymerase delta/II small subunit family.</text>
</comment>
<name>A0ABD2IHU4_HETSC</name>
<dbReference type="Gene3D" id="2.40.50.430">
    <property type="match status" value="1"/>
</dbReference>
<dbReference type="AlphaFoldDB" id="A0ABD2IHU4"/>
<dbReference type="PANTHER" id="PTHR10416:SF0">
    <property type="entry name" value="DNA POLYMERASE DELTA SUBUNIT 2"/>
    <property type="match status" value="1"/>
</dbReference>
<evidence type="ECO:0000259" key="3">
    <source>
        <dbReference type="Pfam" id="PF04042"/>
    </source>
</evidence>
<dbReference type="PANTHER" id="PTHR10416">
    <property type="entry name" value="DNA POLYMERASE DELTA SUBUNIT 2"/>
    <property type="match status" value="1"/>
</dbReference>
<comment type="caution">
    <text evidence="5">The sequence shown here is derived from an EMBL/GenBank/DDBJ whole genome shotgun (WGS) entry which is preliminary data.</text>
</comment>
<evidence type="ECO:0000259" key="4">
    <source>
        <dbReference type="Pfam" id="PF18018"/>
    </source>
</evidence>
<feature type="domain" description="DNA polymerase alpha/delta/epsilon subunit B" evidence="3">
    <location>
        <begin position="220"/>
        <end position="420"/>
    </location>
</feature>
<evidence type="ECO:0000313" key="6">
    <source>
        <dbReference type="Proteomes" id="UP001620645"/>
    </source>
</evidence>
<dbReference type="InterPro" id="IPR040663">
    <property type="entry name" value="DNA_pol_D_N"/>
</dbReference>
<keyword evidence="2" id="KW-0235">DNA replication</keyword>
<feature type="domain" description="DNA polymerase delta subunit OB-fold" evidence="4">
    <location>
        <begin position="37"/>
        <end position="172"/>
    </location>
</feature>
<reference evidence="5 6" key="1">
    <citation type="submission" date="2024-10" db="EMBL/GenBank/DDBJ databases">
        <authorList>
            <person name="Kim D."/>
        </authorList>
    </citation>
    <scope>NUCLEOTIDE SEQUENCE [LARGE SCALE GENOMIC DNA]</scope>
    <source>
        <strain evidence="5">Taebaek</strain>
    </source>
</reference>
<dbReference type="Proteomes" id="UP001620645">
    <property type="component" value="Unassembled WGS sequence"/>
</dbReference>
<proteinExistence type="inferred from homology"/>
<protein>
    <recommendedName>
        <fullName evidence="7">DNA polymerase delta subunit 2</fullName>
    </recommendedName>
</protein>
<dbReference type="Pfam" id="PF04042">
    <property type="entry name" value="DNA_pol_E_B"/>
    <property type="match status" value="1"/>
</dbReference>
<sequence>MVKQQERISFPFSVDSKRFLLLPTDFVDEKSKFFNRQFLTIYRARINCLKELIKKNARNILASTSNNSVQIDDLSNFSAGNDILLIGVVFKKMKFRQSILYEFSDDSNVPIKMGRKAGDNLCDDEDILQLEDDQQTVKLLGNIDKHCFVTGDVIGVIGCQEDASDNFEVRRIIYPEMSPQLEWPLVEHDCYIVFMSGISLVGNFDNDVQTFSALMQFQRWINGEVEVSKDGTDLSDEGEDESDTLCNIARLVIAGDFARFAQNDIETQRVSMIGAELNSDMDSFSQFDKFLATLLQNLRVDLMPGASDPVQCMIPQQPIPPAVFTLAAPFQPMLNTVTNPYSFELNGVRFLGTSGQNINDLRRLTRGKDTLALMERTLEMGYIFPTVPDTLPGFPFSGRDPLVLEQIPHIYFVGNQPTFEKRIVEFGGKPTKRCCLLAVPKFCKTKSPGKQFGRYNTRLFKEIVKSKNKEPIPRIVPTDSIESMGFDVLDPQEAGFLQKMAGGPKQPNFELPPHLRKPEKTEHPLFKSEECFAFEGITGMTDGIDEACALIRATKAQPVPDRVWNSLPQDFLPADFEHSVEDAIWAGERFDPTLEKLPRKFDPILFWIKYKMCYGTPVTKRCNIILATLYRRIAMLSLRTELRQFADFRCDFDEPISAHLTSAESGFGIPLVFRQQPHITLQSEHAISPLANPTDVDKTCEEEVPNVYPISPLIDLEKTNVYNDSPLLPRLSCPNLNVHTLFWGREQDQKYPWTAEQNMANVICHCFGAALAQAQKCSTDSDFLDKEDKVLKKPIVVKGVQLVDGKMDFAIVQLNTANLANRKGVKNMVWIKPGLPFYKTKPMHENLKAIEGLNSETVRKKALIPLLQMWYERLPMIIAAVSIPAFCTSDYYPLHWYGTNGCKHHRVLKGHEQTALLIRDRELTGYEYNLMGIDSIPEED</sequence>
<organism evidence="5 6">
    <name type="scientific">Heterodera schachtii</name>
    <name type="common">Sugarbeet cyst nematode worm</name>
    <name type="synonym">Tylenchus schachtii</name>
    <dbReference type="NCBI Taxonomy" id="97005"/>
    <lineage>
        <taxon>Eukaryota</taxon>
        <taxon>Metazoa</taxon>
        <taxon>Ecdysozoa</taxon>
        <taxon>Nematoda</taxon>
        <taxon>Chromadorea</taxon>
        <taxon>Rhabditida</taxon>
        <taxon>Tylenchina</taxon>
        <taxon>Tylenchomorpha</taxon>
        <taxon>Tylenchoidea</taxon>
        <taxon>Heteroderidae</taxon>
        <taxon>Heteroderinae</taxon>
        <taxon>Heterodera</taxon>
    </lineage>
</organism>
<evidence type="ECO:0000256" key="1">
    <source>
        <dbReference type="ARBA" id="ARBA00006035"/>
    </source>
</evidence>
<dbReference type="InterPro" id="IPR007185">
    <property type="entry name" value="DNA_pol_a/d/e_bsu"/>
</dbReference>
<evidence type="ECO:0008006" key="7">
    <source>
        <dbReference type="Google" id="ProtNLM"/>
    </source>
</evidence>